<dbReference type="Proteomes" id="UP000254118">
    <property type="component" value="Unassembled WGS sequence"/>
</dbReference>
<dbReference type="EMBL" id="UFYA01000001">
    <property type="protein sequence ID" value="STD05368.1"/>
    <property type="molecule type" value="Genomic_DNA"/>
</dbReference>
<gene>
    <name evidence="3" type="ORF">NCTC7915_00408</name>
</gene>
<dbReference type="RefSeq" id="WP_208303055.1">
    <property type="nucleotide sequence ID" value="NZ_JAAFNO010000001.1"/>
</dbReference>
<reference evidence="3 4" key="1">
    <citation type="submission" date="2018-06" db="EMBL/GenBank/DDBJ databases">
        <authorList>
            <consortium name="Pathogen Informatics"/>
            <person name="Doyle S."/>
        </authorList>
    </citation>
    <scope>NUCLEOTIDE SEQUENCE [LARGE SCALE GENOMIC DNA]</scope>
    <source>
        <strain evidence="3 4">NCTC7915</strain>
    </source>
</reference>
<dbReference type="AlphaFoldDB" id="A0AA46BLV3"/>
<accession>A0AA46BLV3</accession>
<name>A0AA46BLV3_9MICO</name>
<protein>
    <recommendedName>
        <fullName evidence="2">DUF6457 domain-containing protein</fullName>
    </recommendedName>
</protein>
<organism evidence="3 4">
    <name type="scientific">Dermatophilus congolensis</name>
    <dbReference type="NCBI Taxonomy" id="1863"/>
    <lineage>
        <taxon>Bacteria</taxon>
        <taxon>Bacillati</taxon>
        <taxon>Actinomycetota</taxon>
        <taxon>Actinomycetes</taxon>
        <taxon>Micrococcales</taxon>
        <taxon>Dermatophilaceae</taxon>
        <taxon>Dermatophilus</taxon>
    </lineage>
</organism>
<evidence type="ECO:0000313" key="3">
    <source>
        <dbReference type="EMBL" id="STD05368.1"/>
    </source>
</evidence>
<feature type="domain" description="DUF6457" evidence="2">
    <location>
        <begin position="25"/>
        <end position="107"/>
    </location>
</feature>
<proteinExistence type="predicted"/>
<dbReference type="Pfam" id="PF20058">
    <property type="entry name" value="DUF6457"/>
    <property type="match status" value="1"/>
</dbReference>
<feature type="region of interest" description="Disordered" evidence="1">
    <location>
        <begin position="1"/>
        <end position="22"/>
    </location>
</feature>
<evidence type="ECO:0000256" key="1">
    <source>
        <dbReference type="SAM" id="MobiDB-lite"/>
    </source>
</evidence>
<evidence type="ECO:0000259" key="2">
    <source>
        <dbReference type="Pfam" id="PF20058"/>
    </source>
</evidence>
<sequence length="109" mass="11663">MADHDGRNCSSGDRAGKTPASEAEKMRIMHLWLEAVCHELNLDPNLLNDIAQPALSLISDVAHGPSRPGAPMTALALGLATQPGEGRDEIASRITRLVQLARTWEAPTS</sequence>
<comment type="caution">
    <text evidence="3">The sequence shown here is derived from an EMBL/GenBank/DDBJ whole genome shotgun (WGS) entry which is preliminary data.</text>
</comment>
<evidence type="ECO:0000313" key="4">
    <source>
        <dbReference type="Proteomes" id="UP000254118"/>
    </source>
</evidence>
<dbReference type="InterPro" id="IPR045598">
    <property type="entry name" value="DUF6457"/>
</dbReference>